<organism evidence="1 2">
    <name type="scientific">Pseudochryseolinea flava</name>
    <dbReference type="NCBI Taxonomy" id="2059302"/>
    <lineage>
        <taxon>Bacteria</taxon>
        <taxon>Pseudomonadati</taxon>
        <taxon>Bacteroidota</taxon>
        <taxon>Cytophagia</taxon>
        <taxon>Cytophagales</taxon>
        <taxon>Fulvivirgaceae</taxon>
        <taxon>Pseudochryseolinea</taxon>
    </lineage>
</organism>
<dbReference type="AlphaFoldDB" id="A0A364Y8W9"/>
<proteinExistence type="predicted"/>
<sequence length="234" mass="25936">MLAITTFQANSQTQDSYDYQSEFTWGFNKNTSGGLIGGLVFKKARKLNDRVLETYGVEVMNVKHRLERRVNAINSGNFYIFGKANYLYAIRLQYGRDLILFKKASQQGVEIKSVFAAGPSIGVVAPYYVEYSLAPGGARTTTGQYDPDNTNMNTGQILGTGRLFQGIGESKIVPGVNFKAAINFELGTTKSQVTGFEAGFLLDVYSKKIELMPEAKTYSVFPILFITLFYGGRK</sequence>
<dbReference type="EMBL" id="QMFY01000001">
    <property type="protein sequence ID" value="RAW03531.1"/>
    <property type="molecule type" value="Genomic_DNA"/>
</dbReference>
<dbReference type="OrthoDB" id="1523667at2"/>
<evidence type="ECO:0000313" key="2">
    <source>
        <dbReference type="Proteomes" id="UP000251889"/>
    </source>
</evidence>
<reference evidence="1 2" key="1">
    <citation type="submission" date="2018-06" db="EMBL/GenBank/DDBJ databases">
        <title>Chryseolinea flavus sp. nov., a member of the phylum Bacteroidetes isolated from soil.</title>
        <authorList>
            <person name="Li Y."/>
            <person name="Wang J."/>
        </authorList>
    </citation>
    <scope>NUCLEOTIDE SEQUENCE [LARGE SCALE GENOMIC DNA]</scope>
    <source>
        <strain evidence="1 2">SDU1-6</strain>
    </source>
</reference>
<evidence type="ECO:0000313" key="1">
    <source>
        <dbReference type="EMBL" id="RAW03531.1"/>
    </source>
</evidence>
<evidence type="ECO:0008006" key="3">
    <source>
        <dbReference type="Google" id="ProtNLM"/>
    </source>
</evidence>
<accession>A0A364Y8W9</accession>
<keyword evidence="2" id="KW-1185">Reference proteome</keyword>
<gene>
    <name evidence="1" type="ORF">DQQ10_02800</name>
</gene>
<name>A0A364Y8W9_9BACT</name>
<protein>
    <recommendedName>
        <fullName evidence="3">Outer membrane protein beta-barrel domain-containing protein</fullName>
    </recommendedName>
</protein>
<dbReference type="Proteomes" id="UP000251889">
    <property type="component" value="Unassembled WGS sequence"/>
</dbReference>
<comment type="caution">
    <text evidence="1">The sequence shown here is derived from an EMBL/GenBank/DDBJ whole genome shotgun (WGS) entry which is preliminary data.</text>
</comment>